<dbReference type="EMBL" id="JAQQWP010000011">
    <property type="protein sequence ID" value="KAK8095601.1"/>
    <property type="molecule type" value="Genomic_DNA"/>
</dbReference>
<gene>
    <name evidence="3" type="ORF">PG999_013623</name>
</gene>
<comment type="caution">
    <text evidence="3">The sequence shown here is derived from an EMBL/GenBank/DDBJ whole genome shotgun (WGS) entry which is preliminary data.</text>
</comment>
<protein>
    <submittedName>
        <fullName evidence="3">Uncharacterized protein</fullName>
    </submittedName>
</protein>
<keyword evidence="2" id="KW-0812">Transmembrane</keyword>
<dbReference type="AlphaFoldDB" id="A0AAW0Q4X6"/>
<organism evidence="3 4">
    <name type="scientific">Apiospora kogelbergensis</name>
    <dbReference type="NCBI Taxonomy" id="1337665"/>
    <lineage>
        <taxon>Eukaryota</taxon>
        <taxon>Fungi</taxon>
        <taxon>Dikarya</taxon>
        <taxon>Ascomycota</taxon>
        <taxon>Pezizomycotina</taxon>
        <taxon>Sordariomycetes</taxon>
        <taxon>Xylariomycetidae</taxon>
        <taxon>Amphisphaeriales</taxon>
        <taxon>Apiosporaceae</taxon>
        <taxon>Apiospora</taxon>
    </lineage>
</organism>
<feature type="compositionally biased region" description="Basic residues" evidence="1">
    <location>
        <begin position="37"/>
        <end position="54"/>
    </location>
</feature>
<sequence>MSNNGAALDLSSTRSASPARPQHRMSRSITDASAPTKQRHGHQHHHLPHLHQRRNQRDRNDRVPQSAVPTLQMPARASLDLPRSEGITPYMLSSAEQSRRASMLFQGSEDIGTLATAAAAVREKQLQAERERAASRTAGLKKSLTDLNTFSTDTMRRLDDTYYAVLEKLSTLQSTLVAMKELACMSQETNEAFRKDSQELVAEVETQLDSFGQFDEQEERIEALKSRILTGRQKVQSLSERMDRVLARVENWDKADKDWQERTRRRLRVVWIITSILLFVVVGVLLAAQYGPSVDVPALSEMVSDSIPDAVSDFVSGNKPGANVPVPGGIANTTRASDHLGEEVRAALNRTRHEGSSLDEAVLRAFDEL</sequence>
<feature type="region of interest" description="Disordered" evidence="1">
    <location>
        <begin position="1"/>
        <end position="77"/>
    </location>
</feature>
<feature type="compositionally biased region" description="Polar residues" evidence="1">
    <location>
        <begin position="27"/>
        <end position="36"/>
    </location>
</feature>
<evidence type="ECO:0000256" key="1">
    <source>
        <dbReference type="SAM" id="MobiDB-lite"/>
    </source>
</evidence>
<reference evidence="3 4" key="1">
    <citation type="submission" date="2023-01" db="EMBL/GenBank/DDBJ databases">
        <title>Analysis of 21 Apiospora genomes using comparative genomics revels a genus with tremendous synthesis potential of carbohydrate active enzymes and secondary metabolites.</title>
        <authorList>
            <person name="Sorensen T."/>
        </authorList>
    </citation>
    <scope>NUCLEOTIDE SEQUENCE [LARGE SCALE GENOMIC DNA]</scope>
    <source>
        <strain evidence="3 4">CBS 117206</strain>
    </source>
</reference>
<name>A0AAW0Q4X6_9PEZI</name>
<proteinExistence type="predicted"/>
<evidence type="ECO:0000256" key="2">
    <source>
        <dbReference type="SAM" id="Phobius"/>
    </source>
</evidence>
<keyword evidence="4" id="KW-1185">Reference proteome</keyword>
<dbReference type="Proteomes" id="UP001392437">
    <property type="component" value="Unassembled WGS sequence"/>
</dbReference>
<feature type="transmembrane region" description="Helical" evidence="2">
    <location>
        <begin position="269"/>
        <end position="290"/>
    </location>
</feature>
<accession>A0AAW0Q4X6</accession>
<evidence type="ECO:0000313" key="3">
    <source>
        <dbReference type="EMBL" id="KAK8095601.1"/>
    </source>
</evidence>
<feature type="compositionally biased region" description="Polar residues" evidence="1">
    <location>
        <begin position="1"/>
        <end position="16"/>
    </location>
</feature>
<keyword evidence="2" id="KW-0472">Membrane</keyword>
<keyword evidence="2" id="KW-1133">Transmembrane helix</keyword>
<evidence type="ECO:0000313" key="4">
    <source>
        <dbReference type="Proteomes" id="UP001392437"/>
    </source>
</evidence>